<evidence type="ECO:0008006" key="3">
    <source>
        <dbReference type="Google" id="ProtNLM"/>
    </source>
</evidence>
<accession>A0ABN3YZ27</accession>
<evidence type="ECO:0000313" key="1">
    <source>
        <dbReference type="EMBL" id="ACX75431.1"/>
    </source>
</evidence>
<name>A0ABN3YZ27_FIBSS</name>
<dbReference type="EMBL" id="CP001792">
    <property type="protein sequence ID" value="ACX75431.1"/>
    <property type="molecule type" value="Genomic_DNA"/>
</dbReference>
<evidence type="ECO:0000313" key="2">
    <source>
        <dbReference type="Proteomes" id="UP000001497"/>
    </source>
</evidence>
<gene>
    <name evidence="1" type="ordered locus">Fisuc_1839</name>
</gene>
<sequence>MIWTSTLFDLKSLENFTKEIFGCHIMTYRFSIFRSMRLNKIFSIRFSSALNSATPIFVYIGPANGLTK</sequence>
<keyword evidence="2" id="KW-1185">Reference proteome</keyword>
<reference evidence="1" key="1">
    <citation type="submission" date="2009-10" db="EMBL/GenBank/DDBJ databases">
        <title>Complete sequence of Fibrobacter succinogenes subsp. succinogenes S85.</title>
        <authorList>
            <consortium name="US DOE Joint Genome Institute"/>
            <person name="Lucas S."/>
            <person name="Copeland A."/>
            <person name="Lapidus A."/>
            <person name="Glavina del Rio T."/>
            <person name="Tice H."/>
            <person name="Bruce D."/>
            <person name="Goodwin L."/>
            <person name="Pitluck S."/>
            <person name="Chertkov O."/>
            <person name="Detter J.C."/>
            <person name="Han C."/>
            <person name="Tapia R."/>
            <person name="Larimer F."/>
            <person name="Land M."/>
            <person name="Hauser L."/>
            <person name="Kyrpides N."/>
            <person name="Mikhailova N."/>
            <person name="Weimer P.J."/>
            <person name="Stevenson D.M."/>
            <person name="Boyum J."/>
            <person name="Brumm P.I."/>
            <person name="Mead D."/>
        </authorList>
    </citation>
    <scope>NUCLEOTIDE SEQUENCE [LARGE SCALE GENOMIC DNA]</scope>
    <source>
        <strain evidence="1">S85</strain>
    </source>
</reference>
<dbReference type="Proteomes" id="UP000001497">
    <property type="component" value="Chromosome"/>
</dbReference>
<proteinExistence type="predicted"/>
<protein>
    <recommendedName>
        <fullName evidence="3">Lipoprotein</fullName>
    </recommendedName>
</protein>
<organism evidence="1 2">
    <name type="scientific">Fibrobacter succinogenes (strain ATCC 19169 / S85)</name>
    <dbReference type="NCBI Taxonomy" id="59374"/>
    <lineage>
        <taxon>Bacteria</taxon>
        <taxon>Pseudomonadati</taxon>
        <taxon>Fibrobacterota</taxon>
        <taxon>Fibrobacteria</taxon>
        <taxon>Fibrobacterales</taxon>
        <taxon>Fibrobacteraceae</taxon>
        <taxon>Fibrobacter</taxon>
    </lineage>
</organism>